<dbReference type="AlphaFoldDB" id="A0A1J5IJH8"/>
<sequence length="96" mass="10835">MDGRIPESSGAFDLPQVHDQDDFTALCPMEMFMYEGKTYCKTNKRFFIEVVMWEDGKREFVGSGLEVTSIHHAVDMIQTPGIVGFLKRFAAQLGIA</sequence>
<dbReference type="Proteomes" id="UP000183245">
    <property type="component" value="Unassembled WGS sequence"/>
</dbReference>
<accession>A0A1J5IJH8</accession>
<gene>
    <name evidence="1" type="ORF">AUK40_03655</name>
</gene>
<dbReference type="EMBL" id="MNZT01000062">
    <property type="protein sequence ID" value="OIP97212.1"/>
    <property type="molecule type" value="Genomic_DNA"/>
</dbReference>
<evidence type="ECO:0000313" key="2">
    <source>
        <dbReference type="Proteomes" id="UP000183245"/>
    </source>
</evidence>
<organism evidence="1 2">
    <name type="scientific">Candidatus Wirthbacteria bacterium CG2_30_54_11</name>
    <dbReference type="NCBI Taxonomy" id="1817892"/>
    <lineage>
        <taxon>Bacteria</taxon>
        <taxon>Candidatus Wirthbacteria</taxon>
    </lineage>
</organism>
<evidence type="ECO:0000313" key="1">
    <source>
        <dbReference type="EMBL" id="OIP97212.1"/>
    </source>
</evidence>
<proteinExistence type="predicted"/>
<name>A0A1J5IJH8_9BACT</name>
<protein>
    <submittedName>
        <fullName evidence="1">Uncharacterized protein</fullName>
    </submittedName>
</protein>
<reference evidence="1" key="1">
    <citation type="journal article" date="2016" name="Environ. Microbiol.">
        <title>Genomic resolution of a cold subsurface aquifer community provides metabolic insights for novel microbes adapted to high CO concentrations.</title>
        <authorList>
            <person name="Probst A.J."/>
            <person name="Castelle C.J."/>
            <person name="Singh A."/>
            <person name="Brown C.T."/>
            <person name="Anantharaman K."/>
            <person name="Sharon I."/>
            <person name="Hug L.A."/>
            <person name="Burstein D."/>
            <person name="Emerson J.B."/>
            <person name="Thomas B.C."/>
            <person name="Banfield J.F."/>
        </authorList>
    </citation>
    <scope>NUCLEOTIDE SEQUENCE [LARGE SCALE GENOMIC DNA]</scope>
    <source>
        <strain evidence="1">CG2_30_54_11</strain>
    </source>
</reference>
<comment type="caution">
    <text evidence="1">The sequence shown here is derived from an EMBL/GenBank/DDBJ whole genome shotgun (WGS) entry which is preliminary data.</text>
</comment>